<dbReference type="EMBL" id="BMGP01000002">
    <property type="protein sequence ID" value="GGF22468.1"/>
    <property type="molecule type" value="Genomic_DNA"/>
</dbReference>
<dbReference type="InterPro" id="IPR008914">
    <property type="entry name" value="PEBP"/>
</dbReference>
<proteinExistence type="inferred from homology"/>
<dbReference type="InterPro" id="IPR005247">
    <property type="entry name" value="YbhB_YbcL/LppC-like"/>
</dbReference>
<gene>
    <name evidence="2" type="ORF">GCM10011399_15170</name>
</gene>
<dbReference type="CDD" id="cd00865">
    <property type="entry name" value="PEBP_bact_arch"/>
    <property type="match status" value="1"/>
</dbReference>
<dbReference type="PANTHER" id="PTHR30289">
    <property type="entry name" value="UNCHARACTERIZED PROTEIN YBCL-RELATED"/>
    <property type="match status" value="1"/>
</dbReference>
<evidence type="ECO:0000256" key="1">
    <source>
        <dbReference type="ARBA" id="ARBA00007120"/>
    </source>
</evidence>
<dbReference type="SUPFAM" id="SSF49777">
    <property type="entry name" value="PEBP-like"/>
    <property type="match status" value="1"/>
</dbReference>
<dbReference type="PANTHER" id="PTHR30289:SF1">
    <property type="entry name" value="PEBP (PHOSPHATIDYLETHANOLAMINE-BINDING PROTEIN) FAMILY PROTEIN"/>
    <property type="match status" value="1"/>
</dbReference>
<sequence length="178" mass="18239">MSDEKSTPYDAIGEVASFTVTSTDVTDGEELPTAQVSGIFGAGGSDTSPQLRWSGFPAETKSFAITMYDPAAPTGAGFWHWAVADIPASVSSLESGAGDDTGSGLPAGAVQLKNDAGLARYLGAAPPAGHGNHPYHIGIHALDVESLGLDADATPAFLGFSMFGHTLARAVITPWFEA</sequence>
<comment type="caution">
    <text evidence="2">The sequence shown here is derived from an EMBL/GenBank/DDBJ whole genome shotgun (WGS) entry which is preliminary data.</text>
</comment>
<evidence type="ECO:0000313" key="3">
    <source>
        <dbReference type="Proteomes" id="UP000598775"/>
    </source>
</evidence>
<organism evidence="2 3">
    <name type="scientific">Subtercola lobariae</name>
    <dbReference type="NCBI Taxonomy" id="1588641"/>
    <lineage>
        <taxon>Bacteria</taxon>
        <taxon>Bacillati</taxon>
        <taxon>Actinomycetota</taxon>
        <taxon>Actinomycetes</taxon>
        <taxon>Micrococcales</taxon>
        <taxon>Microbacteriaceae</taxon>
        <taxon>Subtercola</taxon>
    </lineage>
</organism>
<reference evidence="2 3" key="1">
    <citation type="journal article" date="2014" name="Int. J. Syst. Evol. Microbiol.">
        <title>Complete genome sequence of Corynebacterium casei LMG S-19264T (=DSM 44701T), isolated from a smear-ripened cheese.</title>
        <authorList>
            <consortium name="US DOE Joint Genome Institute (JGI-PGF)"/>
            <person name="Walter F."/>
            <person name="Albersmeier A."/>
            <person name="Kalinowski J."/>
            <person name="Ruckert C."/>
        </authorList>
    </citation>
    <scope>NUCLEOTIDE SEQUENCE [LARGE SCALE GENOMIC DNA]</scope>
    <source>
        <strain evidence="2 3">CGMCC 1.12976</strain>
    </source>
</reference>
<dbReference type="Gene3D" id="3.90.280.10">
    <property type="entry name" value="PEBP-like"/>
    <property type="match status" value="1"/>
</dbReference>
<name>A0A917EYF3_9MICO</name>
<dbReference type="AlphaFoldDB" id="A0A917EYF3"/>
<dbReference type="Proteomes" id="UP000598775">
    <property type="component" value="Unassembled WGS sequence"/>
</dbReference>
<evidence type="ECO:0000313" key="2">
    <source>
        <dbReference type="EMBL" id="GGF22468.1"/>
    </source>
</evidence>
<dbReference type="Pfam" id="PF01161">
    <property type="entry name" value="PBP"/>
    <property type="match status" value="1"/>
</dbReference>
<dbReference type="RefSeq" id="WP_188676055.1">
    <property type="nucleotide sequence ID" value="NZ_BMGP01000002.1"/>
</dbReference>
<protein>
    <recommendedName>
        <fullName evidence="4">YbhB/YbcL family Raf kinase inhibitor-like protein</fullName>
    </recommendedName>
</protein>
<comment type="similarity">
    <text evidence="1">Belongs to the UPF0098 family.</text>
</comment>
<dbReference type="InterPro" id="IPR036610">
    <property type="entry name" value="PEBP-like_sf"/>
</dbReference>
<keyword evidence="3" id="KW-1185">Reference proteome</keyword>
<dbReference type="NCBIfam" id="TIGR00481">
    <property type="entry name" value="YbhB/YbcL family Raf kinase inhibitor-like protein"/>
    <property type="match status" value="1"/>
</dbReference>
<accession>A0A917EYF3</accession>
<evidence type="ECO:0008006" key="4">
    <source>
        <dbReference type="Google" id="ProtNLM"/>
    </source>
</evidence>